<proteinExistence type="predicted"/>
<name>A0A9N9IQX1_9GLOM</name>
<evidence type="ECO:0000313" key="1">
    <source>
        <dbReference type="EMBL" id="CAG8746918.1"/>
    </source>
</evidence>
<reference evidence="1" key="1">
    <citation type="submission" date="2021-06" db="EMBL/GenBank/DDBJ databases">
        <authorList>
            <person name="Kallberg Y."/>
            <person name="Tangrot J."/>
            <person name="Rosling A."/>
        </authorList>
    </citation>
    <scope>NUCLEOTIDE SEQUENCE</scope>
    <source>
        <strain evidence="1">UK204</strain>
    </source>
</reference>
<dbReference type="OrthoDB" id="2413534at2759"/>
<gene>
    <name evidence="1" type="ORF">FCALED_LOCUS16025</name>
</gene>
<keyword evidence="2" id="KW-1185">Reference proteome</keyword>
<accession>A0A9N9IQX1</accession>
<evidence type="ECO:0000313" key="2">
    <source>
        <dbReference type="Proteomes" id="UP000789570"/>
    </source>
</evidence>
<dbReference type="Proteomes" id="UP000789570">
    <property type="component" value="Unassembled WGS sequence"/>
</dbReference>
<dbReference type="EMBL" id="CAJVPQ010016895">
    <property type="protein sequence ID" value="CAG8746918.1"/>
    <property type="molecule type" value="Genomic_DNA"/>
</dbReference>
<protein>
    <submittedName>
        <fullName evidence="1">11521_t:CDS:1</fullName>
    </submittedName>
</protein>
<sequence length="238" mass="27724">NQNNGNQDHNNENVISEEIVIQSHMMSNEEDQLEILENEEESDEGNQSSYIMSDKLFNEDQLEVLEDKEKDDEGSQDSYIIYDELFNEDQLEVLEDEEDNDEKDLIKGLQLLQIKDRHNISDATFNEILKVLEIPETSIYKLRKFFGKIIPFELNLIDCCVNSCVAFTGKLSNENQCPELIHQGNCHVYFPLKPPTSVSDIQYNPKNLPLRTHKNYIQDVTAIENMNRSSHKREVRVR</sequence>
<dbReference type="AlphaFoldDB" id="A0A9N9IQX1"/>
<feature type="non-terminal residue" evidence="1">
    <location>
        <position position="238"/>
    </location>
</feature>
<organism evidence="1 2">
    <name type="scientific">Funneliformis caledonium</name>
    <dbReference type="NCBI Taxonomy" id="1117310"/>
    <lineage>
        <taxon>Eukaryota</taxon>
        <taxon>Fungi</taxon>
        <taxon>Fungi incertae sedis</taxon>
        <taxon>Mucoromycota</taxon>
        <taxon>Glomeromycotina</taxon>
        <taxon>Glomeromycetes</taxon>
        <taxon>Glomerales</taxon>
        <taxon>Glomeraceae</taxon>
        <taxon>Funneliformis</taxon>
    </lineage>
</organism>
<feature type="non-terminal residue" evidence="1">
    <location>
        <position position="1"/>
    </location>
</feature>
<comment type="caution">
    <text evidence="1">The sequence shown here is derived from an EMBL/GenBank/DDBJ whole genome shotgun (WGS) entry which is preliminary data.</text>
</comment>